<evidence type="ECO:0000256" key="1">
    <source>
        <dbReference type="ARBA" id="ARBA00022801"/>
    </source>
</evidence>
<dbReference type="SMART" id="SM00642">
    <property type="entry name" value="Aamy"/>
    <property type="match status" value="1"/>
</dbReference>
<protein>
    <submittedName>
        <fullName evidence="4">Alpha-amylase family glycosyl hydrolase</fullName>
    </submittedName>
</protein>
<organism evidence="4 5">
    <name type="scientific">Jatrophihabitans telluris</name>
    <dbReference type="NCBI Taxonomy" id="2038343"/>
    <lineage>
        <taxon>Bacteria</taxon>
        <taxon>Bacillati</taxon>
        <taxon>Actinomycetota</taxon>
        <taxon>Actinomycetes</taxon>
        <taxon>Jatrophihabitantales</taxon>
        <taxon>Jatrophihabitantaceae</taxon>
        <taxon>Jatrophihabitans</taxon>
    </lineage>
</organism>
<dbReference type="Proteomes" id="UP001056336">
    <property type="component" value="Chromosome"/>
</dbReference>
<dbReference type="InterPro" id="IPR006047">
    <property type="entry name" value="GH13_cat_dom"/>
</dbReference>
<dbReference type="GO" id="GO:0016787">
    <property type="term" value="F:hydrolase activity"/>
    <property type="evidence" value="ECO:0007669"/>
    <property type="project" value="UniProtKB-KW"/>
</dbReference>
<dbReference type="InterPro" id="IPR017853">
    <property type="entry name" value="GH"/>
</dbReference>
<evidence type="ECO:0000313" key="4">
    <source>
        <dbReference type="EMBL" id="UQX88397.1"/>
    </source>
</evidence>
<evidence type="ECO:0000259" key="3">
    <source>
        <dbReference type="SMART" id="SM00642"/>
    </source>
</evidence>
<reference evidence="4" key="1">
    <citation type="journal article" date="2018" name="Int. J. Syst. Evol. Microbiol.">
        <title>Jatrophihabitans telluris sp. nov., isolated from sediment soil of lava forest wetlands and the emended description of the genus Jatrophihabitans.</title>
        <authorList>
            <person name="Lee K.C."/>
            <person name="Suh M.K."/>
            <person name="Eom M.K."/>
            <person name="Kim K.K."/>
            <person name="Kim J.S."/>
            <person name="Kim D.S."/>
            <person name="Ko S.H."/>
            <person name="Shin Y.K."/>
            <person name="Lee J.S."/>
        </authorList>
    </citation>
    <scope>NUCLEOTIDE SEQUENCE</scope>
    <source>
        <strain evidence="4">N237</strain>
    </source>
</reference>
<dbReference type="PANTHER" id="PTHR10357">
    <property type="entry name" value="ALPHA-AMYLASE FAMILY MEMBER"/>
    <property type="match status" value="1"/>
</dbReference>
<proteinExistence type="predicted"/>
<dbReference type="CDD" id="cd11354">
    <property type="entry name" value="AmyAc_bac_CMD_like"/>
    <property type="match status" value="1"/>
</dbReference>
<accession>A0ABY4QYP3</accession>
<name>A0ABY4QYP3_9ACTN</name>
<dbReference type="EMBL" id="CP097332">
    <property type="protein sequence ID" value="UQX88397.1"/>
    <property type="molecule type" value="Genomic_DNA"/>
</dbReference>
<dbReference type="Pfam" id="PF00128">
    <property type="entry name" value="Alpha-amylase"/>
    <property type="match status" value="1"/>
</dbReference>
<dbReference type="SUPFAM" id="SSF51445">
    <property type="entry name" value="(Trans)glycosidases"/>
    <property type="match status" value="1"/>
</dbReference>
<evidence type="ECO:0000256" key="2">
    <source>
        <dbReference type="ARBA" id="ARBA00023295"/>
    </source>
</evidence>
<dbReference type="Gene3D" id="3.20.20.80">
    <property type="entry name" value="Glycosidases"/>
    <property type="match status" value="1"/>
</dbReference>
<evidence type="ECO:0000313" key="5">
    <source>
        <dbReference type="Proteomes" id="UP001056336"/>
    </source>
</evidence>
<dbReference type="PANTHER" id="PTHR10357:SF210">
    <property type="entry name" value="MALTODEXTRIN GLUCOSIDASE"/>
    <property type="match status" value="1"/>
</dbReference>
<keyword evidence="5" id="KW-1185">Reference proteome</keyword>
<gene>
    <name evidence="4" type="ORF">M6D93_19265</name>
</gene>
<feature type="domain" description="Glycosyl hydrolase family 13 catalytic" evidence="3">
    <location>
        <begin position="15"/>
        <end position="355"/>
    </location>
</feature>
<sequence>MTALTDWVEHAVHWQVYPLGFLAAPTTEGSDSSTVQHRLPRLAGWLDYAVELGASVVQLGPIFAAESHGYDTVDHFRIDPRLGDEHDFDSFVLAAHERGVRVVLDGVFNHVGRSHPAFRSASTGDDSPYADWFIRDRDGSYRTFEGHSHLVVLNHDNPAVADYVASVLDHWLDRGADGWRLDAAYAVPPSFWARVLPAVRSRHHQAWFVGEVIHGDYLATVAESGLDSLTQYELWKALWSSINDANFFELAWALKRHNEFLDRFAPLTFLGNHDVTRIASRLGDSRHLAHALVLLFTLGGVPSVYYGDEQAFRAVKQERAGGDDEIRPAFPDSPEALSPLGVDVFRLHQDLIGLRRRHSWLHRARTSELSLANKQLSLAVSAGENRLVVALNLDDATTELAAGETAAVLLASAPEAAVPLHRSSDGSGTTVTIEPHGWAILA</sequence>
<keyword evidence="2" id="KW-0326">Glycosidase</keyword>
<reference evidence="4" key="2">
    <citation type="submission" date="2022-05" db="EMBL/GenBank/DDBJ databases">
        <authorList>
            <person name="Kim J.-S."/>
            <person name="Lee K."/>
            <person name="Suh M."/>
            <person name="Eom M."/>
            <person name="Kim J.-S."/>
            <person name="Kim D.-S."/>
            <person name="Ko S.-H."/>
            <person name="Shin Y."/>
            <person name="Lee J.-S."/>
        </authorList>
    </citation>
    <scope>NUCLEOTIDE SEQUENCE</scope>
    <source>
        <strain evidence="4">N237</strain>
    </source>
</reference>
<keyword evidence="1 4" id="KW-0378">Hydrolase</keyword>